<dbReference type="InterPro" id="IPR035898">
    <property type="entry name" value="TAZ_dom_sf"/>
</dbReference>
<dbReference type="Gene3D" id="1.20.1020.10">
    <property type="entry name" value="TAZ domain"/>
    <property type="match status" value="1"/>
</dbReference>
<dbReference type="CDD" id="cd14733">
    <property type="entry name" value="BACK"/>
    <property type="match status" value="1"/>
</dbReference>
<dbReference type="PANTHER" id="PTHR46287">
    <property type="entry name" value="BTB/POZ AND TAZ DOMAIN-CONTAINING PROTEIN 3-RELATED"/>
    <property type="match status" value="1"/>
</dbReference>
<accession>A0A200R4J2</accession>
<dbReference type="AlphaFoldDB" id="A0A200R4J2"/>
<evidence type="ECO:0000256" key="2">
    <source>
        <dbReference type="ARBA" id="ARBA00022723"/>
    </source>
</evidence>
<dbReference type="GO" id="GO:0006355">
    <property type="term" value="P:regulation of DNA-templated transcription"/>
    <property type="evidence" value="ECO:0007669"/>
    <property type="project" value="UniProtKB-ARBA"/>
</dbReference>
<gene>
    <name evidence="7" type="ORF">BVC80_1837g449</name>
</gene>
<keyword evidence="8" id="KW-1185">Reference proteome</keyword>
<proteinExistence type="predicted"/>
<dbReference type="EMBL" id="MVGT01000438">
    <property type="protein sequence ID" value="OVA17615.1"/>
    <property type="molecule type" value="Genomic_DNA"/>
</dbReference>
<dbReference type="Pfam" id="PF02135">
    <property type="entry name" value="zf-TAZ"/>
    <property type="match status" value="1"/>
</dbReference>
<dbReference type="STRING" id="56857.A0A200R4J2"/>
<dbReference type="SUPFAM" id="SSF54695">
    <property type="entry name" value="POZ domain"/>
    <property type="match status" value="1"/>
</dbReference>
<dbReference type="InterPro" id="IPR000197">
    <property type="entry name" value="Znf_TAZ"/>
</dbReference>
<evidence type="ECO:0000313" key="8">
    <source>
        <dbReference type="Proteomes" id="UP000195402"/>
    </source>
</evidence>
<dbReference type="OMA" id="KRRQMSC"/>
<organism evidence="7 8">
    <name type="scientific">Macleaya cordata</name>
    <name type="common">Five-seeded plume-poppy</name>
    <name type="synonym">Bocconia cordata</name>
    <dbReference type="NCBI Taxonomy" id="56857"/>
    <lineage>
        <taxon>Eukaryota</taxon>
        <taxon>Viridiplantae</taxon>
        <taxon>Streptophyta</taxon>
        <taxon>Embryophyta</taxon>
        <taxon>Tracheophyta</taxon>
        <taxon>Spermatophyta</taxon>
        <taxon>Magnoliopsida</taxon>
        <taxon>Ranunculales</taxon>
        <taxon>Papaveraceae</taxon>
        <taxon>Papaveroideae</taxon>
        <taxon>Macleaya</taxon>
    </lineage>
</organism>
<dbReference type="GO" id="GO:0008270">
    <property type="term" value="F:zinc ion binding"/>
    <property type="evidence" value="ECO:0007669"/>
    <property type="project" value="UniProtKB-KW"/>
</dbReference>
<keyword evidence="3" id="KW-0863">Zinc-finger</keyword>
<dbReference type="Gene3D" id="3.30.710.10">
    <property type="entry name" value="Potassium Channel Kv1.1, Chain A"/>
    <property type="match status" value="1"/>
</dbReference>
<dbReference type="GO" id="GO:0042542">
    <property type="term" value="P:response to hydrogen peroxide"/>
    <property type="evidence" value="ECO:0007669"/>
    <property type="project" value="UniProtKB-ARBA"/>
</dbReference>
<keyword evidence="4" id="KW-0833">Ubl conjugation pathway</keyword>
<dbReference type="Gene3D" id="1.25.40.420">
    <property type="match status" value="1"/>
</dbReference>
<dbReference type="GO" id="GO:0009725">
    <property type="term" value="P:response to hormone"/>
    <property type="evidence" value="ECO:0007669"/>
    <property type="project" value="UniProtKB-ARBA"/>
</dbReference>
<evidence type="ECO:0000256" key="1">
    <source>
        <dbReference type="ARBA" id="ARBA00004906"/>
    </source>
</evidence>
<dbReference type="InParanoid" id="A0A200R4J2"/>
<comment type="pathway">
    <text evidence="1">Protein modification; protein ubiquitination.</text>
</comment>
<sequence length="312" mass="36277">MKQASVSTVLEKILDRPRKRRTNEKVIPILGVPCDAVVVFVRFLYSSRCTEEEMDRYGVHLLALSHVFSVHQLKQRCTKGLARQLMVENVVDVLQLARLCDAPDLYLKCMKLLSKDFKSVQKTEGWKFLQENDAWLELEILQFLDEIESRQKRRSKNREEQSLYLQLSEAMECLEHICTEGCTNVGPYDKEPTKKMGPCEKFSTCQGLQFLIKHFATCKKRISGGCCRCKRMWQLLRLHSSICDQSDHCKVPLCRQFKLRTQLERKGRHDDGRWRLLVKKVVSAKAISSLSLPKRKRDQESNVLAGHTHRHC</sequence>
<dbReference type="SUPFAM" id="SSF57933">
    <property type="entry name" value="TAZ domain"/>
    <property type="match status" value="1"/>
</dbReference>
<dbReference type="FunFam" id="1.25.40.420:FF:000012">
    <property type="entry name" value="BTB/POZ and TAZ domain-containing protein 2"/>
    <property type="match status" value="1"/>
</dbReference>
<comment type="caution">
    <text evidence="7">The sequence shown here is derived from an EMBL/GenBank/DDBJ whole genome shotgun (WGS) entry which is preliminary data.</text>
</comment>
<dbReference type="GO" id="GO:0005634">
    <property type="term" value="C:nucleus"/>
    <property type="evidence" value="ECO:0007669"/>
    <property type="project" value="TreeGrafter"/>
</dbReference>
<dbReference type="GO" id="GO:0009751">
    <property type="term" value="P:response to salicylic acid"/>
    <property type="evidence" value="ECO:0007669"/>
    <property type="project" value="UniProtKB-ARBA"/>
</dbReference>
<dbReference type="InterPro" id="IPR011333">
    <property type="entry name" value="SKP1/BTB/POZ_sf"/>
</dbReference>
<reference evidence="7 8" key="1">
    <citation type="journal article" date="2017" name="Mol. Plant">
        <title>The Genome of Medicinal Plant Macleaya cordata Provides New Insights into Benzylisoquinoline Alkaloids Metabolism.</title>
        <authorList>
            <person name="Liu X."/>
            <person name="Liu Y."/>
            <person name="Huang P."/>
            <person name="Ma Y."/>
            <person name="Qing Z."/>
            <person name="Tang Q."/>
            <person name="Cao H."/>
            <person name="Cheng P."/>
            <person name="Zheng Y."/>
            <person name="Yuan Z."/>
            <person name="Zhou Y."/>
            <person name="Liu J."/>
            <person name="Tang Z."/>
            <person name="Zhuo Y."/>
            <person name="Zhang Y."/>
            <person name="Yu L."/>
            <person name="Huang J."/>
            <person name="Yang P."/>
            <person name="Peng Q."/>
            <person name="Zhang J."/>
            <person name="Jiang W."/>
            <person name="Zhang Z."/>
            <person name="Lin K."/>
            <person name="Ro D.K."/>
            <person name="Chen X."/>
            <person name="Xiong X."/>
            <person name="Shang Y."/>
            <person name="Huang S."/>
            <person name="Zeng J."/>
        </authorList>
    </citation>
    <scope>NUCLEOTIDE SEQUENCE [LARGE SCALE GENOMIC DNA]</scope>
    <source>
        <strain evidence="8">cv. BLH2017</strain>
        <tissue evidence="7">Root</tissue>
    </source>
</reference>
<evidence type="ECO:0000256" key="5">
    <source>
        <dbReference type="ARBA" id="ARBA00022833"/>
    </source>
</evidence>
<evidence type="ECO:0000256" key="3">
    <source>
        <dbReference type="ARBA" id="ARBA00022771"/>
    </source>
</evidence>
<evidence type="ECO:0000259" key="6">
    <source>
        <dbReference type="SMART" id="SM00551"/>
    </source>
</evidence>
<evidence type="ECO:0000256" key="4">
    <source>
        <dbReference type="ARBA" id="ARBA00022786"/>
    </source>
</evidence>
<dbReference type="SMART" id="SM00551">
    <property type="entry name" value="ZnF_TAZ"/>
    <property type="match status" value="1"/>
</dbReference>
<dbReference type="InterPro" id="IPR044513">
    <property type="entry name" value="BT1/2/3/4/5"/>
</dbReference>
<dbReference type="Proteomes" id="UP000195402">
    <property type="component" value="Unassembled WGS sequence"/>
</dbReference>
<evidence type="ECO:0000313" key="7">
    <source>
        <dbReference type="EMBL" id="OVA17615.1"/>
    </source>
</evidence>
<keyword evidence="5" id="KW-0862">Zinc</keyword>
<protein>
    <submittedName>
        <fullName evidence="7">Zinc finger protein</fullName>
    </submittedName>
</protein>
<feature type="domain" description="TAZ-type" evidence="6">
    <location>
        <begin position="161"/>
        <end position="255"/>
    </location>
</feature>
<keyword evidence="2" id="KW-0479">Metal-binding</keyword>
<dbReference type="OrthoDB" id="6359816at2759"/>
<name>A0A200R4J2_MACCD</name>
<dbReference type="FunCoup" id="A0A200R4J2">
    <property type="interactions" value="21"/>
</dbReference>
<dbReference type="PANTHER" id="PTHR46287:SF4">
    <property type="entry name" value="BTB_POZ AND TAZ DOMAIN-CONTAINING PROTEIN 2"/>
    <property type="match status" value="1"/>
</dbReference>
<dbReference type="GO" id="GO:0005516">
    <property type="term" value="F:calmodulin binding"/>
    <property type="evidence" value="ECO:0007669"/>
    <property type="project" value="UniProtKB-ARBA"/>
</dbReference>
<dbReference type="FunFam" id="1.20.1020.10:FF:000007">
    <property type="entry name" value="BTB/POZ and TAZ domain-containing protein 2"/>
    <property type="match status" value="1"/>
</dbReference>